<dbReference type="SMART" id="SM00060">
    <property type="entry name" value="FN3"/>
    <property type="match status" value="3"/>
</dbReference>
<dbReference type="SUPFAM" id="SSF49265">
    <property type="entry name" value="Fibronectin type III"/>
    <property type="match status" value="3"/>
</dbReference>
<dbReference type="PROSITE" id="PS00383">
    <property type="entry name" value="TYR_PHOSPHATASE_1"/>
    <property type="match status" value="1"/>
</dbReference>
<dbReference type="PROSITE" id="PS50055">
    <property type="entry name" value="TYR_PHOSPHATASE_PTP"/>
    <property type="match status" value="2"/>
</dbReference>
<dbReference type="Pfam" id="PF00102">
    <property type="entry name" value="Y_phosphatase"/>
    <property type="match status" value="2"/>
</dbReference>
<dbReference type="PROSITE" id="PS50853">
    <property type="entry name" value="FN3"/>
    <property type="match status" value="1"/>
</dbReference>
<keyword evidence="4 9" id="KW-0732">Signal</keyword>
<evidence type="ECO:0000256" key="7">
    <source>
        <dbReference type="ARBA" id="ARBA00023136"/>
    </source>
</evidence>
<protein>
    <recommendedName>
        <fullName evidence="3">protein-tyrosine-phosphatase</fullName>
        <ecNumber evidence="3">3.1.3.48</ecNumber>
    </recommendedName>
</protein>
<evidence type="ECO:0000256" key="9">
    <source>
        <dbReference type="SAM" id="SignalP"/>
    </source>
</evidence>
<dbReference type="GO" id="GO:0016020">
    <property type="term" value="C:membrane"/>
    <property type="evidence" value="ECO:0007669"/>
    <property type="project" value="UniProtKB-SubCell"/>
</dbReference>
<dbReference type="Gene3D" id="2.60.40.10">
    <property type="entry name" value="Immunoglobulins"/>
    <property type="match status" value="2"/>
</dbReference>
<dbReference type="InterPro" id="IPR009030">
    <property type="entry name" value="Growth_fac_rcpt_cys_sf"/>
</dbReference>
<dbReference type="InterPro" id="IPR029021">
    <property type="entry name" value="Prot-tyrosine_phosphatase-like"/>
</dbReference>
<evidence type="ECO:0000256" key="1">
    <source>
        <dbReference type="ARBA" id="ARBA00004167"/>
    </source>
</evidence>
<name>A0A6J3K1N7_9HYME</name>
<evidence type="ECO:0000259" key="11">
    <source>
        <dbReference type="PROSITE" id="PS50056"/>
    </source>
</evidence>
<dbReference type="RefSeq" id="XP_033346194.1">
    <property type="nucleotide sequence ID" value="XM_033490303.1"/>
</dbReference>
<evidence type="ECO:0000259" key="12">
    <source>
        <dbReference type="PROSITE" id="PS50853"/>
    </source>
</evidence>
<gene>
    <name evidence="14" type="primary">LOC117231658</name>
</gene>
<feature type="domain" description="Tyrosine-protein phosphatase" evidence="10">
    <location>
        <begin position="1721"/>
        <end position="1958"/>
    </location>
</feature>
<dbReference type="SMART" id="SM00404">
    <property type="entry name" value="PTPc_motif"/>
    <property type="match status" value="1"/>
</dbReference>
<dbReference type="SUPFAM" id="SSF57184">
    <property type="entry name" value="Growth factor receptor domain"/>
    <property type="match status" value="1"/>
</dbReference>
<sequence length="1969" mass="225729">MNVLALSYLMVQAVTICAWSIQEPIFIYQNEKGNRKVMCVSEDDGSALSWKIDSDIFDSTSKFQFHNTYKGREIDCDLTSFDSCMLTWKTEGWHLTDSKETPMGPVFDRQWEDFREYGYSYTPDNVHSITEFQSSGALVFSLRVCNTDFTILLCRSANYEKDLCYRMSFLDLGFKVNVILTRCIMGPFSCNEQTYHITQGPICFQDKWNTYILQWTTNDTKIAINFYTTTDGNTHLPKLVMDYHHDTKRRESAISYHLFLISDKNLHFRFHLYNFLHTTDSKAILTSPTLHLDTANLCIEMIVGLCEECQMEIALVKSSNESNKESLETTDGFTTKADSYKFPMWQYIRINKTVSSDIGRLVKLKLIPKLRQKSQRPSWAVRNVRMCPPVDAIRYSVIDNFESIVSNKLCQKLIPYTPNSLLDKKDLVENLHCPEGRVGPYCSISCQHHLNVSVDCKGIKICNATSCKCPPGFMGKNCEAKCPIGQYGYNCEETCGLCSTGNCSFITGHCKSGCDNSIRYHVPPFCKTAVDYPPPPNIEFVNETTVRATLPVPEMYKSIISRYRFAIWKEGQTYPIGNYTKIVNDTSTMVGYTDDLEPGVSYRISCSLYVNDDSTPITGGWKNFTTRCIWAPTFDIEIRNTSFILKNHREETLYPCPNSTQHYDYLLTIKNGLKQIDKGKLPKLPYEFTKLTPDTSYEITIWYKLELLFARVIQTSDGVPSQVRNVKKTLLSNKEVALKWDPPLYANGIIRKYEVVLQVQTYFGCENLKIPSLKKDTVSASTTSTNITFSNLTSYARYVGKITAYTFYRGLETQVEFSTNQSDTPSAVYSNLRFQNYTLTWDAPIDCTTISGPIIAKILVIGISKAVSSFRTTEQTVKYSLNLEHTLYGGEMYEARIYAIRNYTVKYNGLHYEKLIFITPPKAPPSVKQLEIYEIDWKSKNVHLRWLEPEPPTNGEIRHYIVSICHKNCEVKLEILPTEYCKLWDKYICAIIDQSHQPADFITVSAVNVNVSTPSPLSSVSIMWNEIKPEAPEIIVEALDKGAVNLTWFHPWKANGRIQKFVISAEMTSSDLRMLIERSQKSTLYEYHIVEYQLQYNKKLHLLPSSTYKISIRAVTNTETYGERKVIDVNTSLAMRFERELTMEVSNADSTILLHIPAVLNDTRYSITNVIVKGSQACQSYVELSPYIRQKADIKPNEIAWYAARFSTDEFANKEFTIGDNKLYDNVTNCPLKPLQSYVIVVIVLPEEGWTNDQILVAKTTSIYIREVPKRYDEAWLIAIIAIFLAIGILEIFRVCRRYDQLFSRYLRTDSLFAICRVPLRRRRRSLKKLIVQEKISFVQKTGNLDIESMSLGSKQFSTNTLASNAKHCISRGSTPCSDGDTVHIIDTDQKEEQMSLIKVEDLEDYVRRAIDSGLLDRQFDMLPRGQTSPSEYGMLPQNKSKNRYGNLIAYDANRVILEKLPDDPYSDYINATYIKGCKEKFYIATQGPKPNTVIDFWRMIWQKESYIICMVTNLSEEGKTKCEQYWPDTGKRKTYGDITVLNARQDVFAHFTFRTLYVTYKDEARKIQHLHYTTWPDHDIPLSTHSMITYLKKLLITPSGNGPVVVHCSAGVGRTGIVILCDICLRRAIAEGAVDVFAEMKALRSQRPNMVNNKQQYLFAHLVLIECLLCSSTSLPCDESLPLKIKKVKEQLVTQRDSLEKMAWHDKVLRSPVNETLLSERNLAKRRFPELLPAKVNRVYLKRYPPTDENSDYISAVYVDGVRLQNQYIATQLPLPGTFSDFWRMVAEYKVELIVMLQSPDLEDTTCCPIVRNGEFKPVPYINIRTKELDEFEHYILQKLTLVDNSEKPAIEQEITILCSTEWQPGRNQDPPETIALVTLWQAMQKMLKGDGPIAVLCHDGVTGCGLYLALSFLLERMTIEKECDVCLAIRAIETLNPDFIKSSEHIKYLYDAATVYLKHLETNVKRE</sequence>
<feature type="domain" description="Tyrosine specific protein phosphatases" evidence="11">
    <location>
        <begin position="1586"/>
        <end position="1659"/>
    </location>
</feature>
<dbReference type="InterPro" id="IPR016130">
    <property type="entry name" value="Tyr_Pase_AS"/>
</dbReference>
<dbReference type="InterPro" id="IPR000742">
    <property type="entry name" value="EGF"/>
</dbReference>
<dbReference type="GeneID" id="117231658"/>
<dbReference type="FunFam" id="3.90.190.10:FF:000102">
    <property type="entry name" value="Receptor-type tyrosine-protein phosphatase"/>
    <property type="match status" value="1"/>
</dbReference>
<evidence type="ECO:0000256" key="5">
    <source>
        <dbReference type="ARBA" id="ARBA00022801"/>
    </source>
</evidence>
<dbReference type="Pfam" id="PF00041">
    <property type="entry name" value="fn3"/>
    <property type="match status" value="1"/>
</dbReference>
<dbReference type="InterPro" id="IPR003595">
    <property type="entry name" value="Tyr_Pase_cat"/>
</dbReference>
<dbReference type="Proteomes" id="UP000504631">
    <property type="component" value="Unplaced"/>
</dbReference>
<keyword evidence="13" id="KW-1185">Reference proteome</keyword>
<dbReference type="GO" id="GO:0004725">
    <property type="term" value="F:protein tyrosine phosphatase activity"/>
    <property type="evidence" value="ECO:0007669"/>
    <property type="project" value="UniProtKB-EC"/>
</dbReference>
<feature type="domain" description="Tyrosine-protein phosphatase" evidence="10">
    <location>
        <begin position="1416"/>
        <end position="1668"/>
    </location>
</feature>
<evidence type="ECO:0000259" key="10">
    <source>
        <dbReference type="PROSITE" id="PS50055"/>
    </source>
</evidence>
<dbReference type="SUPFAM" id="SSF52799">
    <property type="entry name" value="(Phosphotyrosine protein) phosphatases II"/>
    <property type="match status" value="2"/>
</dbReference>
<dbReference type="EC" id="3.1.3.48" evidence="3"/>
<comment type="subcellular location">
    <subcellularLocation>
        <location evidence="1">Membrane</location>
        <topology evidence="1">Single-pass membrane protein</topology>
    </subcellularLocation>
</comment>
<dbReference type="PROSITE" id="PS00022">
    <property type="entry name" value="EGF_1"/>
    <property type="match status" value="1"/>
</dbReference>
<keyword evidence="7" id="KW-0472">Membrane</keyword>
<evidence type="ECO:0000256" key="8">
    <source>
        <dbReference type="ARBA" id="ARBA00051722"/>
    </source>
</evidence>
<evidence type="ECO:0000313" key="14">
    <source>
        <dbReference type="RefSeq" id="XP_033346194.1"/>
    </source>
</evidence>
<dbReference type="InterPro" id="IPR036116">
    <property type="entry name" value="FN3_sf"/>
</dbReference>
<evidence type="ECO:0000256" key="4">
    <source>
        <dbReference type="ARBA" id="ARBA00022729"/>
    </source>
</evidence>
<dbReference type="PROSITE" id="PS50056">
    <property type="entry name" value="TYR_PHOSPHATASE_2"/>
    <property type="match status" value="1"/>
</dbReference>
<organism evidence="13 14">
    <name type="scientific">Bombus vosnesenskii</name>
    <dbReference type="NCBI Taxonomy" id="207650"/>
    <lineage>
        <taxon>Eukaryota</taxon>
        <taxon>Metazoa</taxon>
        <taxon>Ecdysozoa</taxon>
        <taxon>Arthropoda</taxon>
        <taxon>Hexapoda</taxon>
        <taxon>Insecta</taxon>
        <taxon>Pterygota</taxon>
        <taxon>Neoptera</taxon>
        <taxon>Endopterygota</taxon>
        <taxon>Hymenoptera</taxon>
        <taxon>Apocrita</taxon>
        <taxon>Aculeata</taxon>
        <taxon>Apoidea</taxon>
        <taxon>Anthophila</taxon>
        <taxon>Apidae</taxon>
        <taxon>Bombus</taxon>
        <taxon>Pyrobombus</taxon>
    </lineage>
</organism>
<dbReference type="CDD" id="cd00063">
    <property type="entry name" value="FN3"/>
    <property type="match status" value="2"/>
</dbReference>
<dbReference type="Gene3D" id="2.170.300.10">
    <property type="entry name" value="Tie2 ligand-binding domain superfamily"/>
    <property type="match status" value="1"/>
</dbReference>
<evidence type="ECO:0000256" key="6">
    <source>
        <dbReference type="ARBA" id="ARBA00022912"/>
    </source>
</evidence>
<dbReference type="SMART" id="SM00194">
    <property type="entry name" value="PTPc"/>
    <property type="match status" value="2"/>
</dbReference>
<dbReference type="PRINTS" id="PR00700">
    <property type="entry name" value="PRTYPHPHTASE"/>
</dbReference>
<dbReference type="InterPro" id="IPR013783">
    <property type="entry name" value="Ig-like_fold"/>
</dbReference>
<dbReference type="PANTHER" id="PTHR19134">
    <property type="entry name" value="RECEPTOR-TYPE TYROSINE-PROTEIN PHOSPHATASE"/>
    <property type="match status" value="1"/>
</dbReference>
<comment type="similarity">
    <text evidence="2">Belongs to the protein-tyrosine phosphatase family.</text>
</comment>
<dbReference type="InterPro" id="IPR000387">
    <property type="entry name" value="Tyr_Pase_dom"/>
</dbReference>
<reference evidence="14" key="1">
    <citation type="submission" date="2025-08" db="UniProtKB">
        <authorList>
            <consortium name="RefSeq"/>
        </authorList>
    </citation>
    <scope>IDENTIFICATION</scope>
    <source>
        <tissue evidence="14">Muscle</tissue>
    </source>
</reference>
<dbReference type="InterPro" id="IPR000242">
    <property type="entry name" value="PTP_cat"/>
</dbReference>
<dbReference type="InterPro" id="IPR050348">
    <property type="entry name" value="Protein-Tyr_Phosphatase"/>
</dbReference>
<dbReference type="InterPro" id="IPR003961">
    <property type="entry name" value="FN3_dom"/>
</dbReference>
<feature type="signal peptide" evidence="9">
    <location>
        <begin position="1"/>
        <end position="18"/>
    </location>
</feature>
<dbReference type="Gene3D" id="3.90.190.10">
    <property type="entry name" value="Protein tyrosine phosphatase superfamily"/>
    <property type="match status" value="2"/>
</dbReference>
<keyword evidence="5" id="KW-0378">Hydrolase</keyword>
<feature type="domain" description="Fibronectin type-III" evidence="12">
    <location>
        <begin position="722"/>
        <end position="827"/>
    </location>
</feature>
<dbReference type="PANTHER" id="PTHR19134:SF562">
    <property type="entry name" value="PROTEIN-TYROSINE-PHOSPHATASE"/>
    <property type="match status" value="1"/>
</dbReference>
<feature type="chain" id="PRO_5026726791" description="protein-tyrosine-phosphatase" evidence="9">
    <location>
        <begin position="19"/>
        <end position="1969"/>
    </location>
</feature>
<dbReference type="GO" id="GO:0008045">
    <property type="term" value="P:motor neuron axon guidance"/>
    <property type="evidence" value="ECO:0007669"/>
    <property type="project" value="TreeGrafter"/>
</dbReference>
<proteinExistence type="inferred from homology"/>
<evidence type="ECO:0000256" key="2">
    <source>
        <dbReference type="ARBA" id="ARBA00009580"/>
    </source>
</evidence>
<evidence type="ECO:0000313" key="13">
    <source>
        <dbReference type="Proteomes" id="UP000504631"/>
    </source>
</evidence>
<accession>A0A6J3K1N7</accession>
<comment type="catalytic activity">
    <reaction evidence="8">
        <text>O-phospho-L-tyrosyl-[protein] + H2O = L-tyrosyl-[protein] + phosphate</text>
        <dbReference type="Rhea" id="RHEA:10684"/>
        <dbReference type="Rhea" id="RHEA-COMP:10136"/>
        <dbReference type="Rhea" id="RHEA-COMP:20101"/>
        <dbReference type="ChEBI" id="CHEBI:15377"/>
        <dbReference type="ChEBI" id="CHEBI:43474"/>
        <dbReference type="ChEBI" id="CHEBI:46858"/>
        <dbReference type="ChEBI" id="CHEBI:61978"/>
        <dbReference type="EC" id="3.1.3.48"/>
    </reaction>
</comment>
<dbReference type="CDD" id="cd00047">
    <property type="entry name" value="PTPc"/>
    <property type="match status" value="2"/>
</dbReference>
<evidence type="ECO:0000256" key="3">
    <source>
        <dbReference type="ARBA" id="ARBA00013064"/>
    </source>
</evidence>
<keyword evidence="6" id="KW-0904">Protein phosphatase</keyword>
<dbReference type="KEGG" id="bvk:117231658"/>